<dbReference type="AlphaFoldDB" id="A0AAU9IW99"/>
<keyword evidence="3" id="KW-1185">Reference proteome</keyword>
<gene>
    <name evidence="2" type="ORF">BSTOLATCC_MIC9600</name>
</gene>
<evidence type="ECO:0000256" key="1">
    <source>
        <dbReference type="SAM" id="SignalP"/>
    </source>
</evidence>
<sequence length="221" mass="24793">MVVFLFWSFFSLAISCRISCHPNCIDKPSCDLKCECLEKSDMTEAFSVDFKDNKINFRNVTDEDVKWFEEKMGCSLYCLEDCNKEKKLFDCFNFCGCKSYLIPVPPEETSNNKTAGESSPSESTLSAYSNPPAVSIFNVDQAGVDPDCRNLCNELCLGKDLKTCIPQCLEKFCGIKTIHTDQESMTSEIGIGVGVIAIAIIAFRQLRAGRRNEIFNGYIKL</sequence>
<name>A0AAU9IW99_9CILI</name>
<keyword evidence="1" id="KW-0732">Signal</keyword>
<comment type="caution">
    <text evidence="2">The sequence shown here is derived from an EMBL/GenBank/DDBJ whole genome shotgun (WGS) entry which is preliminary data.</text>
</comment>
<dbReference type="Proteomes" id="UP001162131">
    <property type="component" value="Unassembled WGS sequence"/>
</dbReference>
<accession>A0AAU9IW99</accession>
<reference evidence="2" key="1">
    <citation type="submission" date="2021-09" db="EMBL/GenBank/DDBJ databases">
        <authorList>
            <consortium name="AG Swart"/>
            <person name="Singh M."/>
            <person name="Singh A."/>
            <person name="Seah K."/>
            <person name="Emmerich C."/>
        </authorList>
    </citation>
    <scope>NUCLEOTIDE SEQUENCE</scope>
    <source>
        <strain evidence="2">ATCC30299</strain>
    </source>
</reference>
<protein>
    <submittedName>
        <fullName evidence="2">Uncharacterized protein</fullName>
    </submittedName>
</protein>
<proteinExistence type="predicted"/>
<organism evidence="2 3">
    <name type="scientific">Blepharisma stoltei</name>
    <dbReference type="NCBI Taxonomy" id="1481888"/>
    <lineage>
        <taxon>Eukaryota</taxon>
        <taxon>Sar</taxon>
        <taxon>Alveolata</taxon>
        <taxon>Ciliophora</taxon>
        <taxon>Postciliodesmatophora</taxon>
        <taxon>Heterotrichea</taxon>
        <taxon>Heterotrichida</taxon>
        <taxon>Blepharismidae</taxon>
        <taxon>Blepharisma</taxon>
    </lineage>
</organism>
<evidence type="ECO:0000313" key="2">
    <source>
        <dbReference type="EMBL" id="CAG9313796.1"/>
    </source>
</evidence>
<feature type="chain" id="PRO_5043930717" evidence="1">
    <location>
        <begin position="16"/>
        <end position="221"/>
    </location>
</feature>
<dbReference type="EMBL" id="CAJZBQ010000011">
    <property type="protein sequence ID" value="CAG9313796.1"/>
    <property type="molecule type" value="Genomic_DNA"/>
</dbReference>
<evidence type="ECO:0000313" key="3">
    <source>
        <dbReference type="Proteomes" id="UP001162131"/>
    </source>
</evidence>
<feature type="signal peptide" evidence="1">
    <location>
        <begin position="1"/>
        <end position="15"/>
    </location>
</feature>